<dbReference type="Gene3D" id="3.30.70.1200">
    <property type="entry name" value="Crispr-associated protein, domain 1"/>
    <property type="match status" value="1"/>
</dbReference>
<name>A5GBK0_GEOUR</name>
<dbReference type="EMBL" id="CP000698">
    <property type="protein sequence ID" value="ABQ25037.1"/>
    <property type="molecule type" value="Genomic_DNA"/>
</dbReference>
<dbReference type="KEGG" id="gur:Gura_0829"/>
<dbReference type="SMART" id="SM01101">
    <property type="entry name" value="CRISPR_assoc"/>
    <property type="match status" value="1"/>
</dbReference>
<accession>A5GBK0</accession>
<keyword evidence="2" id="KW-1185">Reference proteome</keyword>
<reference evidence="1 2" key="1">
    <citation type="submission" date="2007-05" db="EMBL/GenBank/DDBJ databases">
        <title>Complete sequence of Geobacter uraniireducens Rf4.</title>
        <authorList>
            <consortium name="US DOE Joint Genome Institute"/>
            <person name="Copeland A."/>
            <person name="Lucas S."/>
            <person name="Lapidus A."/>
            <person name="Barry K."/>
            <person name="Detter J.C."/>
            <person name="Glavina del Rio T."/>
            <person name="Hammon N."/>
            <person name="Israni S."/>
            <person name="Dalin E."/>
            <person name="Tice H."/>
            <person name="Pitluck S."/>
            <person name="Chertkov O."/>
            <person name="Brettin T."/>
            <person name="Bruce D."/>
            <person name="Han C."/>
            <person name="Schmutz J."/>
            <person name="Larimer F."/>
            <person name="Land M."/>
            <person name="Hauser L."/>
            <person name="Kyrpides N."/>
            <person name="Mikhailova N."/>
            <person name="Shelobolina E."/>
            <person name="Aklujkar M."/>
            <person name="Lovley D."/>
            <person name="Richardson P."/>
        </authorList>
    </citation>
    <scope>NUCLEOTIDE SEQUENCE [LARGE SCALE GENOMIC DNA]</scope>
    <source>
        <strain evidence="1 2">Rf4</strain>
    </source>
</reference>
<dbReference type="Gene3D" id="3.30.70.1210">
    <property type="entry name" value="Crispr-associated protein, domain 2"/>
    <property type="match status" value="1"/>
</dbReference>
<dbReference type="AlphaFoldDB" id="A5GBK0"/>
<dbReference type="Pfam" id="PF08798">
    <property type="entry name" value="CRISPR_assoc"/>
    <property type="match status" value="1"/>
</dbReference>
<dbReference type="CDD" id="cd09727">
    <property type="entry name" value="Cas6_I-E"/>
    <property type="match status" value="1"/>
</dbReference>
<sequence length="229" mass="26071">MNWLARLEVDAETVRAAGISEDVYAWHKLLWECYPDQPEAERDFLTRIDQLEGAYRFWVLAKRKPVMPRWCPVDGFGLNEISPSFLSRQYYAFDLRANPVRAAVQRDANGEQVLDANGKRRRGKRVPLVKPDELRAWLVRKGEVRCRDKETGLDVPGGFRLVEERSLEISPMVESHFRKKGQSGYHGGVQFRGTLEVTDRAKFIESYQSGIGSAKGFGFGLLLLAPANL</sequence>
<evidence type="ECO:0000313" key="2">
    <source>
        <dbReference type="Proteomes" id="UP000006695"/>
    </source>
</evidence>
<dbReference type="HOGENOM" id="CLU_080982_1_0_7"/>
<proteinExistence type="predicted"/>
<dbReference type="NCBIfam" id="TIGR01907">
    <property type="entry name" value="casE_Cse3"/>
    <property type="match status" value="1"/>
</dbReference>
<dbReference type="Proteomes" id="UP000006695">
    <property type="component" value="Chromosome"/>
</dbReference>
<dbReference type="InterPro" id="IPR010179">
    <property type="entry name" value="CRISPR-assoc_prot_Cse3"/>
</dbReference>
<dbReference type="SUPFAM" id="SSF117987">
    <property type="entry name" value="CRISPR-associated protein"/>
    <property type="match status" value="2"/>
</dbReference>
<dbReference type="RefSeq" id="WP_011937761.1">
    <property type="nucleotide sequence ID" value="NC_009483.1"/>
</dbReference>
<evidence type="ECO:0000313" key="1">
    <source>
        <dbReference type="EMBL" id="ABQ25037.1"/>
    </source>
</evidence>
<organism evidence="1 2">
    <name type="scientific">Geotalea uraniireducens (strain Rf4)</name>
    <name type="common">Geobacter uraniireducens</name>
    <dbReference type="NCBI Taxonomy" id="351605"/>
    <lineage>
        <taxon>Bacteria</taxon>
        <taxon>Pseudomonadati</taxon>
        <taxon>Thermodesulfobacteriota</taxon>
        <taxon>Desulfuromonadia</taxon>
        <taxon>Geobacterales</taxon>
        <taxon>Geobacteraceae</taxon>
        <taxon>Geotalea</taxon>
    </lineage>
</organism>
<gene>
    <name evidence="1" type="ordered locus">Gura_0829</name>
</gene>
<dbReference type="STRING" id="351605.Gura_0829"/>
<protein>
    <submittedName>
        <fullName evidence="1">CRISPR-associated protein, Cse3 family</fullName>
    </submittedName>
</protein>